<dbReference type="SUPFAM" id="SSF53335">
    <property type="entry name" value="S-adenosyl-L-methionine-dependent methyltransferases"/>
    <property type="match status" value="1"/>
</dbReference>
<dbReference type="GO" id="GO:0032259">
    <property type="term" value="P:methylation"/>
    <property type="evidence" value="ECO:0007669"/>
    <property type="project" value="UniProtKB-KW"/>
</dbReference>
<dbReference type="AlphaFoldDB" id="A0A543NM25"/>
<evidence type="ECO:0000313" key="4">
    <source>
        <dbReference type="Proteomes" id="UP000317422"/>
    </source>
</evidence>
<keyword evidence="3" id="KW-0808">Transferase</keyword>
<dbReference type="GO" id="GO:0008168">
    <property type="term" value="F:methyltransferase activity"/>
    <property type="evidence" value="ECO:0007669"/>
    <property type="project" value="UniProtKB-KW"/>
</dbReference>
<proteinExistence type="predicted"/>
<dbReference type="InterPro" id="IPR029063">
    <property type="entry name" value="SAM-dependent_MTases_sf"/>
</dbReference>
<dbReference type="EMBL" id="VFQC01000001">
    <property type="protein sequence ID" value="TQN32857.1"/>
    <property type="molecule type" value="Genomic_DNA"/>
</dbReference>
<name>A0A543NM25_9ACTN</name>
<gene>
    <name evidence="3" type="ORF">FHX37_2842</name>
</gene>
<dbReference type="PANTHER" id="PTHR34203">
    <property type="entry name" value="METHYLTRANSFERASE, FKBM FAMILY PROTEIN"/>
    <property type="match status" value="1"/>
</dbReference>
<evidence type="ECO:0000259" key="2">
    <source>
        <dbReference type="Pfam" id="PF05050"/>
    </source>
</evidence>
<evidence type="ECO:0000256" key="1">
    <source>
        <dbReference type="SAM" id="MobiDB-lite"/>
    </source>
</evidence>
<keyword evidence="4" id="KW-1185">Reference proteome</keyword>
<dbReference type="InterPro" id="IPR006342">
    <property type="entry name" value="FkbM_mtfrase"/>
</dbReference>
<dbReference type="Proteomes" id="UP000317422">
    <property type="component" value="Unassembled WGS sequence"/>
</dbReference>
<organism evidence="3 4">
    <name type="scientific">Haloactinospora alba</name>
    <dbReference type="NCBI Taxonomy" id="405555"/>
    <lineage>
        <taxon>Bacteria</taxon>
        <taxon>Bacillati</taxon>
        <taxon>Actinomycetota</taxon>
        <taxon>Actinomycetes</taxon>
        <taxon>Streptosporangiales</taxon>
        <taxon>Nocardiopsidaceae</taxon>
        <taxon>Haloactinospora</taxon>
    </lineage>
</organism>
<protein>
    <submittedName>
        <fullName evidence="3">FkbM family methyltransferase</fullName>
    </submittedName>
</protein>
<evidence type="ECO:0000313" key="3">
    <source>
        <dbReference type="EMBL" id="TQN32857.1"/>
    </source>
</evidence>
<keyword evidence="3" id="KW-0489">Methyltransferase</keyword>
<dbReference type="Gene3D" id="3.40.50.150">
    <property type="entry name" value="Vaccinia Virus protein VP39"/>
    <property type="match status" value="1"/>
</dbReference>
<accession>A0A543NM25</accession>
<dbReference type="PANTHER" id="PTHR34203:SF15">
    <property type="entry name" value="SLL1173 PROTEIN"/>
    <property type="match status" value="1"/>
</dbReference>
<feature type="domain" description="Methyltransferase FkbM" evidence="2">
    <location>
        <begin position="108"/>
        <end position="246"/>
    </location>
</feature>
<dbReference type="Pfam" id="PF05050">
    <property type="entry name" value="Methyltransf_21"/>
    <property type="match status" value="1"/>
</dbReference>
<dbReference type="NCBIfam" id="TIGR01444">
    <property type="entry name" value="fkbM_fam"/>
    <property type="match status" value="1"/>
</dbReference>
<dbReference type="InterPro" id="IPR052514">
    <property type="entry name" value="SAM-dependent_MTase"/>
</dbReference>
<comment type="caution">
    <text evidence="3">The sequence shown here is derived from an EMBL/GenBank/DDBJ whole genome shotgun (WGS) entry which is preliminary data.</text>
</comment>
<sequence>MVTGQMRAFVRRYPAVRHATRQLRIRLPQGLGGVSRDRRPPRQRSFSLRLPRRAGSPTAGPDTLQVSAPGGFWMAKKLQRGGLANYEPETLACFLAALEHARSGAVLDIGSNVGVYSTLAAARSQRPTYAFEPTPAIAAAARAVAVRNNLPVRVVELALSSHSGTGPLFLSATSDASNSLARGFRPGVGRLPVRLETLSHWQEAEGVCPSILKLDTETTEPDVIAGGLEVLRRFRPWVFCEVLPGWGVEERLMALLEPLEYRWYQLCGHPPYRPRPTITGNSPDPTQRMWLFAPTTLPEGVWDTARAWRRAIDACTPLAGQTAE</sequence>
<feature type="region of interest" description="Disordered" evidence="1">
    <location>
        <begin position="27"/>
        <end position="64"/>
    </location>
</feature>
<reference evidence="3 4" key="1">
    <citation type="submission" date="2019-06" db="EMBL/GenBank/DDBJ databases">
        <title>Sequencing the genomes of 1000 actinobacteria strains.</title>
        <authorList>
            <person name="Klenk H.-P."/>
        </authorList>
    </citation>
    <scope>NUCLEOTIDE SEQUENCE [LARGE SCALE GENOMIC DNA]</scope>
    <source>
        <strain evidence="3 4">DSM 45015</strain>
    </source>
</reference>